<evidence type="ECO:0000313" key="8">
    <source>
        <dbReference type="EMBL" id="CAH3020157.1"/>
    </source>
</evidence>
<keyword evidence="1 3" id="KW-0547">Nucleotide-binding</keyword>
<dbReference type="Pfam" id="PF01302">
    <property type="entry name" value="CAP_GLY"/>
    <property type="match status" value="1"/>
</dbReference>
<feature type="region of interest" description="Disordered" evidence="5">
    <location>
        <begin position="259"/>
        <end position="286"/>
    </location>
</feature>
<gene>
    <name evidence="8" type="ORF">PEVE_00005905</name>
</gene>
<evidence type="ECO:0000313" key="9">
    <source>
        <dbReference type="Proteomes" id="UP001159427"/>
    </source>
</evidence>
<evidence type="ECO:0000256" key="5">
    <source>
        <dbReference type="SAM" id="MobiDB-lite"/>
    </source>
</evidence>
<dbReference type="PANTHER" id="PTHR44329">
    <property type="entry name" value="SERINE/THREONINE-PROTEIN KINASE TNNI3K-RELATED"/>
    <property type="match status" value="1"/>
</dbReference>
<feature type="region of interest" description="Disordered" evidence="5">
    <location>
        <begin position="208"/>
        <end position="238"/>
    </location>
</feature>
<evidence type="ECO:0000256" key="3">
    <source>
        <dbReference type="PROSITE-ProRule" id="PRU10141"/>
    </source>
</evidence>
<dbReference type="Proteomes" id="UP001159427">
    <property type="component" value="Unassembled WGS sequence"/>
</dbReference>
<dbReference type="PANTHER" id="PTHR44329:SF298">
    <property type="entry name" value="MIXED LINEAGE KINASE DOMAIN-LIKE PROTEIN"/>
    <property type="match status" value="1"/>
</dbReference>
<dbReference type="InterPro" id="IPR008266">
    <property type="entry name" value="Tyr_kinase_AS"/>
</dbReference>
<dbReference type="Gene3D" id="3.30.200.20">
    <property type="entry name" value="Phosphorylase Kinase, domain 1"/>
    <property type="match status" value="1"/>
</dbReference>
<keyword evidence="9" id="KW-1185">Reference proteome</keyword>
<dbReference type="InterPro" id="IPR036859">
    <property type="entry name" value="CAP-Gly_dom_sf"/>
</dbReference>
<reference evidence="8 9" key="1">
    <citation type="submission" date="2022-05" db="EMBL/GenBank/DDBJ databases">
        <authorList>
            <consortium name="Genoscope - CEA"/>
            <person name="William W."/>
        </authorList>
    </citation>
    <scope>NUCLEOTIDE SEQUENCE [LARGE SCALE GENOMIC DNA]</scope>
</reference>
<evidence type="ECO:0000256" key="4">
    <source>
        <dbReference type="SAM" id="Coils"/>
    </source>
</evidence>
<comment type="caution">
    <text evidence="8">The sequence shown here is derived from an EMBL/GenBank/DDBJ whole genome shotgun (WGS) entry which is preliminary data.</text>
</comment>
<dbReference type="EMBL" id="CALNXI010000138">
    <property type="protein sequence ID" value="CAH3020157.1"/>
    <property type="molecule type" value="Genomic_DNA"/>
</dbReference>
<feature type="compositionally biased region" description="Basic and acidic residues" evidence="5">
    <location>
        <begin position="208"/>
        <end position="228"/>
    </location>
</feature>
<proteinExistence type="predicted"/>
<evidence type="ECO:0000256" key="1">
    <source>
        <dbReference type="ARBA" id="ARBA00022741"/>
    </source>
</evidence>
<dbReference type="SUPFAM" id="SSF56112">
    <property type="entry name" value="Protein kinase-like (PK-like)"/>
    <property type="match status" value="1"/>
</dbReference>
<dbReference type="InterPro" id="IPR051681">
    <property type="entry name" value="Ser/Thr_Kinases-Pseudokinases"/>
</dbReference>
<evidence type="ECO:0000256" key="2">
    <source>
        <dbReference type="ARBA" id="ARBA00022840"/>
    </source>
</evidence>
<accession>A0ABN8LX46</accession>
<dbReference type="PROSITE" id="PS50245">
    <property type="entry name" value="CAP_GLY_2"/>
    <property type="match status" value="1"/>
</dbReference>
<feature type="coiled-coil region" evidence="4">
    <location>
        <begin position="311"/>
        <end position="345"/>
    </location>
</feature>
<dbReference type="Gene3D" id="1.10.510.10">
    <property type="entry name" value="Transferase(Phosphotransferase) domain 1"/>
    <property type="match status" value="1"/>
</dbReference>
<keyword evidence="4" id="KW-0175">Coiled coil</keyword>
<sequence>MEKKTYYILLRDLEDPSSQSSAGMLWGMLSNYVYGTQPPLALKGELFESLPAADITTAGVEVEDKVAVCGLKQKCLQVECPKEDLQIISDKDTQLLLAVQSYHQRCRLLKDRQDLLKWAVADHEGCRVSVWMDELKRDVPAFVHYKGALPPYDGIMFGVEIVDPRFRNRGTTDGVFRCQRYFRCSPGAGMFVSLDKITIPVAEEFNVRTEESSQDDYTHIEKEEKPSGEDSGMESSGHSLVEAELLAEKSRALILEAKSTTEDVEEQEKEKQLESNSLTREPEISDEGEVMDFQQLYLNEKKLQHEAQYQLKECKLKISSLEKHLDKEQIANKKLVEKCDALQKELSQQALLRTDAELTIEEEHNKIRKIQKCFEREWEEFERRLIEERAAKSEAEQQLSVLMRQLEEERNLKTVLQRDLDALQEKFSRQQEEFEKQRRIGEMAWSENAMHENKTQPDVESSDWIISRSEVEIIEERGLGTGGWGVVKEGMFRGCKVAVKQIHELILSPHNRRLFVREMNIASRCRHPCLLQFIGATNDDGIPLFVTELMDTSLRDLLDKKPLPKADVVNIALDAARALNYLHLNRPPIIHRDISSANVLLWRRDNQWRAKVSDYGTANFMRQCKTINPGSVIYSAPEALSTEQSPKIDVFSFGLLLCEMCIRELPVPNETQEQVSVIADQVLRDLVTSCVRQEPGERPTMAEVITVLEKVEPEIKNDLKTVGKI</sequence>
<feature type="binding site" evidence="3">
    <location>
        <position position="500"/>
    </location>
    <ligand>
        <name>ATP</name>
        <dbReference type="ChEBI" id="CHEBI:30616"/>
    </ligand>
</feature>
<name>A0ABN8LX46_9CNID</name>
<dbReference type="PROSITE" id="PS50011">
    <property type="entry name" value="PROTEIN_KINASE_DOM"/>
    <property type="match status" value="1"/>
</dbReference>
<feature type="domain" description="Protein kinase" evidence="6">
    <location>
        <begin position="473"/>
        <end position="715"/>
    </location>
</feature>
<dbReference type="InterPro" id="IPR017441">
    <property type="entry name" value="Protein_kinase_ATP_BS"/>
</dbReference>
<feature type="coiled-coil region" evidence="4">
    <location>
        <begin position="378"/>
        <end position="440"/>
    </location>
</feature>
<dbReference type="PROSITE" id="PS00107">
    <property type="entry name" value="PROTEIN_KINASE_ATP"/>
    <property type="match status" value="1"/>
</dbReference>
<dbReference type="SMART" id="SM01052">
    <property type="entry name" value="CAP_GLY"/>
    <property type="match status" value="1"/>
</dbReference>
<protein>
    <submittedName>
        <fullName evidence="8">Uncharacterized protein</fullName>
    </submittedName>
</protein>
<dbReference type="SUPFAM" id="SSF74924">
    <property type="entry name" value="Cap-Gly domain"/>
    <property type="match status" value="1"/>
</dbReference>
<dbReference type="PROSITE" id="PS00109">
    <property type="entry name" value="PROTEIN_KINASE_TYR"/>
    <property type="match status" value="1"/>
</dbReference>
<organism evidence="8 9">
    <name type="scientific">Porites evermanni</name>
    <dbReference type="NCBI Taxonomy" id="104178"/>
    <lineage>
        <taxon>Eukaryota</taxon>
        <taxon>Metazoa</taxon>
        <taxon>Cnidaria</taxon>
        <taxon>Anthozoa</taxon>
        <taxon>Hexacorallia</taxon>
        <taxon>Scleractinia</taxon>
        <taxon>Fungiina</taxon>
        <taxon>Poritidae</taxon>
        <taxon>Porites</taxon>
    </lineage>
</organism>
<dbReference type="Pfam" id="PF00069">
    <property type="entry name" value="Pkinase"/>
    <property type="match status" value="1"/>
</dbReference>
<evidence type="ECO:0000259" key="7">
    <source>
        <dbReference type="PROSITE" id="PS50245"/>
    </source>
</evidence>
<feature type="domain" description="CAP-Gly" evidence="7">
    <location>
        <begin position="147"/>
        <end position="193"/>
    </location>
</feature>
<evidence type="ECO:0000259" key="6">
    <source>
        <dbReference type="PROSITE" id="PS50011"/>
    </source>
</evidence>
<dbReference type="InterPro" id="IPR000938">
    <property type="entry name" value="CAP-Gly_domain"/>
</dbReference>
<dbReference type="Gene3D" id="2.30.30.190">
    <property type="entry name" value="CAP Gly-rich-like domain"/>
    <property type="match status" value="1"/>
</dbReference>
<dbReference type="InterPro" id="IPR000719">
    <property type="entry name" value="Prot_kinase_dom"/>
</dbReference>
<dbReference type="InterPro" id="IPR011009">
    <property type="entry name" value="Kinase-like_dom_sf"/>
</dbReference>
<keyword evidence="2 3" id="KW-0067">ATP-binding</keyword>